<dbReference type="PANTHER" id="PTHR43736:SF1">
    <property type="entry name" value="DIHYDRONEOPTERIN TRIPHOSPHATE DIPHOSPHATASE"/>
    <property type="match status" value="1"/>
</dbReference>
<dbReference type="AlphaFoldDB" id="A0AB34FW64"/>
<evidence type="ECO:0000259" key="1">
    <source>
        <dbReference type="PROSITE" id="PS51462"/>
    </source>
</evidence>
<dbReference type="PANTHER" id="PTHR43736">
    <property type="entry name" value="ADP-RIBOSE PYROPHOSPHATASE"/>
    <property type="match status" value="1"/>
</dbReference>
<sequence length="198" mass="21835">MTVDQSSPAGLDGATETVSFSGSVARYNISIPDYYRANPDVSALIVGAVVFCGDEILLIQRAASDFAGLKWEVPGGCCEGDKDGTVLSGVARELLEETGLRLRSVRRLVDEADFEDHQKANFTWRKVTFEVDVEEGHTLALAERKAAITAAVRLDPDEHEDWGWATQDEVQRGQWSKGTLDSMLLQRQSILEAFQTRT</sequence>
<keyword evidence="3" id="KW-1185">Reference proteome</keyword>
<keyword evidence="2" id="KW-0378">Hydrolase</keyword>
<dbReference type="SUPFAM" id="SSF55811">
    <property type="entry name" value="Nudix"/>
    <property type="match status" value="1"/>
</dbReference>
<dbReference type="Gene3D" id="3.90.79.10">
    <property type="entry name" value="Nucleoside Triphosphate Pyrophosphohydrolase"/>
    <property type="match status" value="1"/>
</dbReference>
<dbReference type="CDD" id="cd02883">
    <property type="entry name" value="NUDIX_Hydrolase"/>
    <property type="match status" value="1"/>
</dbReference>
<accession>A0AB34FW64</accession>
<feature type="domain" description="Nudix hydrolase" evidence="1">
    <location>
        <begin position="41"/>
        <end position="188"/>
    </location>
</feature>
<dbReference type="EMBL" id="JAQHRD010000003">
    <property type="protein sequence ID" value="KAJ6443333.1"/>
    <property type="molecule type" value="Genomic_DNA"/>
</dbReference>
<proteinExistence type="predicted"/>
<protein>
    <submittedName>
        <fullName evidence="2">NUDIX hydrolase domain-containingprotein</fullName>
    </submittedName>
</protein>
<comment type="caution">
    <text evidence="2">The sequence shown here is derived from an EMBL/GenBank/DDBJ whole genome shotgun (WGS) entry which is preliminary data.</text>
</comment>
<reference evidence="2" key="1">
    <citation type="submission" date="2023-01" db="EMBL/GenBank/DDBJ databases">
        <title>The growth and conidiation of Purpureocillium lavendulum are regulated by nitrogen source and histone H3K14 acetylation.</title>
        <authorList>
            <person name="Tang P."/>
            <person name="Han J."/>
            <person name="Zhang C."/>
            <person name="Tang P."/>
            <person name="Qi F."/>
            <person name="Zhang K."/>
            <person name="Liang L."/>
        </authorList>
    </citation>
    <scope>NUCLEOTIDE SEQUENCE</scope>
    <source>
        <strain evidence="2">YMF1.00683</strain>
    </source>
</reference>
<evidence type="ECO:0000313" key="2">
    <source>
        <dbReference type="EMBL" id="KAJ6443333.1"/>
    </source>
</evidence>
<gene>
    <name evidence="2" type="ORF">O9K51_04512</name>
</gene>
<evidence type="ECO:0000313" key="3">
    <source>
        <dbReference type="Proteomes" id="UP001163105"/>
    </source>
</evidence>
<dbReference type="PROSITE" id="PS51462">
    <property type="entry name" value="NUDIX"/>
    <property type="match status" value="1"/>
</dbReference>
<dbReference type="InterPro" id="IPR015797">
    <property type="entry name" value="NUDIX_hydrolase-like_dom_sf"/>
</dbReference>
<organism evidence="2 3">
    <name type="scientific">Purpureocillium lavendulum</name>
    <dbReference type="NCBI Taxonomy" id="1247861"/>
    <lineage>
        <taxon>Eukaryota</taxon>
        <taxon>Fungi</taxon>
        <taxon>Dikarya</taxon>
        <taxon>Ascomycota</taxon>
        <taxon>Pezizomycotina</taxon>
        <taxon>Sordariomycetes</taxon>
        <taxon>Hypocreomycetidae</taxon>
        <taxon>Hypocreales</taxon>
        <taxon>Ophiocordycipitaceae</taxon>
        <taxon>Purpureocillium</taxon>
    </lineage>
</organism>
<dbReference type="GO" id="GO:0016787">
    <property type="term" value="F:hydrolase activity"/>
    <property type="evidence" value="ECO:0007669"/>
    <property type="project" value="UniProtKB-KW"/>
</dbReference>
<dbReference type="Pfam" id="PF00293">
    <property type="entry name" value="NUDIX"/>
    <property type="match status" value="1"/>
</dbReference>
<dbReference type="InterPro" id="IPR000086">
    <property type="entry name" value="NUDIX_hydrolase_dom"/>
</dbReference>
<name>A0AB34FW64_9HYPO</name>
<dbReference type="Proteomes" id="UP001163105">
    <property type="component" value="Unassembled WGS sequence"/>
</dbReference>